<dbReference type="InterPro" id="IPR056750">
    <property type="entry name" value="RRM_ESF1"/>
</dbReference>
<dbReference type="Pfam" id="PF08159">
    <property type="entry name" value="NUC153"/>
    <property type="match status" value="1"/>
</dbReference>
<dbReference type="EMBL" id="JH971385">
    <property type="protein sequence ID" value="EKM83926.1"/>
    <property type="molecule type" value="Genomic_DNA"/>
</dbReference>
<keyword evidence="9" id="KW-1185">Reference proteome</keyword>
<feature type="compositionally biased region" description="Basic and acidic residues" evidence="5">
    <location>
        <begin position="469"/>
        <end position="480"/>
    </location>
</feature>
<dbReference type="OrthoDB" id="431825at2759"/>
<evidence type="ECO:0000259" key="7">
    <source>
        <dbReference type="Pfam" id="PF25121"/>
    </source>
</evidence>
<evidence type="ECO:0000256" key="3">
    <source>
        <dbReference type="ARBA" id="ARBA00023054"/>
    </source>
</evidence>
<feature type="region of interest" description="Disordered" evidence="5">
    <location>
        <begin position="1"/>
        <end position="56"/>
    </location>
</feature>
<comment type="similarity">
    <text evidence="2">Belongs to the ESF1 family.</text>
</comment>
<reference evidence="9" key="1">
    <citation type="journal article" date="2012" name="Proc. Natl. Acad. Sci. U.S.A.">
        <title>Genome sequence of the button mushroom Agaricus bisporus reveals mechanisms governing adaptation to a humic-rich ecological niche.</title>
        <authorList>
            <person name="Morin E."/>
            <person name="Kohler A."/>
            <person name="Baker A.R."/>
            <person name="Foulongne-Oriol M."/>
            <person name="Lombard V."/>
            <person name="Nagy L.G."/>
            <person name="Ohm R.A."/>
            <person name="Patyshakuliyeva A."/>
            <person name="Brun A."/>
            <person name="Aerts A.L."/>
            <person name="Bailey A.M."/>
            <person name="Billette C."/>
            <person name="Coutinho P.M."/>
            <person name="Deakin G."/>
            <person name="Doddapaneni H."/>
            <person name="Floudas D."/>
            <person name="Grimwood J."/>
            <person name="Hilden K."/>
            <person name="Kuees U."/>
            <person name="LaButti K.M."/>
            <person name="Lapidus A."/>
            <person name="Lindquist E.A."/>
            <person name="Lucas S.M."/>
            <person name="Murat C."/>
            <person name="Riley R.W."/>
            <person name="Salamov A.A."/>
            <person name="Schmutz J."/>
            <person name="Subramanian V."/>
            <person name="Woesten H.A.B."/>
            <person name="Xu J."/>
            <person name="Eastwood D.C."/>
            <person name="Foster G.D."/>
            <person name="Sonnenberg A.S."/>
            <person name="Cullen D."/>
            <person name="de Vries R.P."/>
            <person name="Lundell T."/>
            <person name="Hibbett D.S."/>
            <person name="Henrissat B."/>
            <person name="Burton K.S."/>
            <person name="Kerrigan R.W."/>
            <person name="Challen M.P."/>
            <person name="Grigoriev I.V."/>
            <person name="Martin F."/>
        </authorList>
    </citation>
    <scope>NUCLEOTIDE SEQUENCE [LARGE SCALE GENOMIC DNA]</scope>
    <source>
        <strain evidence="9">JB137-S8 / ATCC MYA-4627 / FGSC 10392</strain>
    </source>
</reference>
<protein>
    <submittedName>
        <fullName evidence="8">Uncharacterized protein</fullName>
    </submittedName>
</protein>
<dbReference type="GO" id="GO:0005730">
    <property type="term" value="C:nucleolus"/>
    <property type="evidence" value="ECO:0007669"/>
    <property type="project" value="UniProtKB-SubCell"/>
</dbReference>
<feature type="compositionally biased region" description="Basic and acidic residues" evidence="5">
    <location>
        <begin position="1"/>
        <end position="15"/>
    </location>
</feature>
<dbReference type="InterPro" id="IPR039754">
    <property type="entry name" value="Esf1"/>
</dbReference>
<feature type="compositionally biased region" description="Basic and acidic residues" evidence="5">
    <location>
        <begin position="417"/>
        <end position="426"/>
    </location>
</feature>
<evidence type="ECO:0000313" key="8">
    <source>
        <dbReference type="EMBL" id="EKM83926.1"/>
    </source>
</evidence>
<feature type="compositionally biased region" description="Acidic residues" evidence="5">
    <location>
        <begin position="438"/>
        <end position="458"/>
    </location>
</feature>
<feature type="region of interest" description="Disordered" evidence="5">
    <location>
        <begin position="438"/>
        <end position="603"/>
    </location>
</feature>
<feature type="domain" description="NUC153" evidence="6">
    <location>
        <begin position="613"/>
        <end position="641"/>
    </location>
</feature>
<evidence type="ECO:0000313" key="9">
    <source>
        <dbReference type="Proteomes" id="UP000008493"/>
    </source>
</evidence>
<dbReference type="GO" id="GO:0003723">
    <property type="term" value="F:RNA binding"/>
    <property type="evidence" value="ECO:0007669"/>
    <property type="project" value="TreeGrafter"/>
</dbReference>
<dbReference type="GeneID" id="18829960"/>
<feature type="compositionally biased region" description="Basic and acidic residues" evidence="5">
    <location>
        <begin position="78"/>
        <end position="89"/>
    </location>
</feature>
<name>K5X7M9_AGABU</name>
<dbReference type="RefSeq" id="XP_007325048.1">
    <property type="nucleotide sequence ID" value="XM_007324986.1"/>
</dbReference>
<dbReference type="PANTHER" id="PTHR12202">
    <property type="entry name" value="ESF1 HOMOLOG"/>
    <property type="match status" value="1"/>
</dbReference>
<dbReference type="InterPro" id="IPR012580">
    <property type="entry name" value="NUC153"/>
</dbReference>
<organism evidence="8 9">
    <name type="scientific">Agaricus bisporus var. burnettii (strain JB137-S8 / ATCC MYA-4627 / FGSC 10392)</name>
    <name type="common">White button mushroom</name>
    <dbReference type="NCBI Taxonomy" id="597362"/>
    <lineage>
        <taxon>Eukaryota</taxon>
        <taxon>Fungi</taxon>
        <taxon>Dikarya</taxon>
        <taxon>Basidiomycota</taxon>
        <taxon>Agaricomycotina</taxon>
        <taxon>Agaricomycetes</taxon>
        <taxon>Agaricomycetidae</taxon>
        <taxon>Agaricales</taxon>
        <taxon>Agaricineae</taxon>
        <taxon>Agaricaceae</taxon>
        <taxon>Agaricus</taxon>
    </lineage>
</organism>
<dbReference type="eggNOG" id="KOG2318">
    <property type="taxonomic scope" value="Eukaryota"/>
</dbReference>
<feature type="compositionally biased region" description="Basic and acidic residues" evidence="5">
    <location>
        <begin position="108"/>
        <end position="119"/>
    </location>
</feature>
<dbReference type="PANTHER" id="PTHR12202:SF0">
    <property type="entry name" value="ESF1 HOMOLOG"/>
    <property type="match status" value="1"/>
</dbReference>
<dbReference type="OMA" id="YEMEMSW"/>
<dbReference type="KEGG" id="abp:AGABI1DRAFT51514"/>
<feature type="compositionally biased region" description="Basic and acidic residues" evidence="5">
    <location>
        <begin position="592"/>
        <end position="603"/>
    </location>
</feature>
<evidence type="ECO:0000256" key="2">
    <source>
        <dbReference type="ARBA" id="ARBA00009087"/>
    </source>
</evidence>
<comment type="subcellular location">
    <subcellularLocation>
        <location evidence="1">Nucleus</location>
        <location evidence="1">Nucleolus</location>
    </subcellularLocation>
</comment>
<feature type="domain" description="ESF1 RRM" evidence="7">
    <location>
        <begin position="169"/>
        <end position="350"/>
    </location>
</feature>
<evidence type="ECO:0000259" key="6">
    <source>
        <dbReference type="Pfam" id="PF08159"/>
    </source>
</evidence>
<feature type="region of interest" description="Disordered" evidence="5">
    <location>
        <begin position="646"/>
        <end position="698"/>
    </location>
</feature>
<feature type="region of interest" description="Disordered" evidence="5">
    <location>
        <begin position="380"/>
        <end position="426"/>
    </location>
</feature>
<dbReference type="AlphaFoldDB" id="K5X7M9"/>
<gene>
    <name evidence="8" type="ORF">AGABI1DRAFT_51514</name>
</gene>
<feature type="compositionally biased region" description="Basic residues" evidence="5">
    <location>
        <begin position="481"/>
        <end position="503"/>
    </location>
</feature>
<dbReference type="GO" id="GO:0006364">
    <property type="term" value="P:rRNA processing"/>
    <property type="evidence" value="ECO:0007669"/>
    <property type="project" value="InterPro"/>
</dbReference>
<dbReference type="Pfam" id="PF25121">
    <property type="entry name" value="RRM_ESF1"/>
    <property type="match status" value="1"/>
</dbReference>
<evidence type="ECO:0000256" key="4">
    <source>
        <dbReference type="ARBA" id="ARBA00023242"/>
    </source>
</evidence>
<keyword evidence="3" id="KW-0175">Coiled coil</keyword>
<accession>K5X7M9</accession>
<dbReference type="InParanoid" id="K5X7M9"/>
<proteinExistence type="inferred from homology"/>
<evidence type="ECO:0000256" key="1">
    <source>
        <dbReference type="ARBA" id="ARBA00004604"/>
    </source>
</evidence>
<dbReference type="STRING" id="597362.K5X7M9"/>
<feature type="region of interest" description="Disordered" evidence="5">
    <location>
        <begin position="69"/>
        <end position="119"/>
    </location>
</feature>
<feature type="compositionally biased region" description="Basic and acidic residues" evidence="5">
    <location>
        <begin position="39"/>
        <end position="56"/>
    </location>
</feature>
<sequence length="698" mass="80566">MSDPRFSRIKTDPRFRRPKNKQRKVLVDDRFKSLFQQSNRKDKDTAQVDKYGRKLSKTHEEDNLKKYYRLAPVDEDQDKAGDEAEKTIDYARGQVLMESSDEEDDSKESEIKSSDESDVDDIVRIGADDELEVDLDEDAYAELDAQVAAYAKANKDLGEKEDTETVDRTRRLAVVNLDWDHVRASHLYKVFASLVSPTAPYVPVSVSTKTEQGENPRNRKGTAALLARGSILSVRIYPSEFGKKRMEREEKEGPPPEIFKKKRRDTDVIDERTIYEVGDEDEYNEDALRQYQLERLRYYYAIVQCDTVEAASHIYNELDGTELERSANIFDLSFVPDDMTFDTDARDEATGDISTNYKPLDFATDALRHSKVKLTWDEDDPERYQTTRRQLTRKEVEEGDFGTYLAPSSSENEDEDNSKRTGEKNDVSRRKLRALLLDGDDNTLPEGWNNEDDGDVDMEITFTPGLSEQKTDKDETTIDKYKRKMRENRKKSKETRAEKKKVKERPNSNKKGGYQNDEFFNFGSDSEGVVEETETASDTKTNRRIPSRTKITTDESVPNITLHHAKGPEPKHFNIKTILKAEKGKTGKKGKGKEGRKDEENELQEEFKIDVQDERFKILHEDHQFAIDPTNPHFQKTKGMKAFLEERRRRQRGTRGESAVASQTLRVEDGDEASLRNLVASVKRKSQNKHEGRKRLRQ</sequence>
<feature type="compositionally biased region" description="Basic residues" evidence="5">
    <location>
        <begin position="682"/>
        <end position="698"/>
    </location>
</feature>
<keyword evidence="4" id="KW-0539">Nucleus</keyword>
<dbReference type="Proteomes" id="UP000008493">
    <property type="component" value="Unassembled WGS sequence"/>
</dbReference>
<evidence type="ECO:0000256" key="5">
    <source>
        <dbReference type="SAM" id="MobiDB-lite"/>
    </source>
</evidence>
<dbReference type="FunCoup" id="K5X7M9">
    <property type="interactions" value="617"/>
</dbReference>
<dbReference type="HOGENOM" id="CLU_010564_0_0_1"/>